<protein>
    <submittedName>
        <fullName evidence="8">Equilibrative nucleotide transporter 8</fullName>
    </submittedName>
</protein>
<evidence type="ECO:0000256" key="7">
    <source>
        <dbReference type="SAM" id="Phobius"/>
    </source>
</evidence>
<evidence type="ECO:0000313" key="9">
    <source>
        <dbReference type="Proteomes" id="UP000247409"/>
    </source>
</evidence>
<name>A0A2V3ILV2_9FLOR</name>
<comment type="similarity">
    <text evidence="2">Belongs to the SLC29A/ENT transporter (TC 2.A.57) family.</text>
</comment>
<evidence type="ECO:0000313" key="8">
    <source>
        <dbReference type="EMBL" id="PXF43027.1"/>
    </source>
</evidence>
<proteinExistence type="inferred from homology"/>
<feature type="transmembrane region" description="Helical" evidence="7">
    <location>
        <begin position="119"/>
        <end position="140"/>
    </location>
</feature>
<dbReference type="OrthoDB" id="46396at2759"/>
<feature type="transmembrane region" description="Helical" evidence="7">
    <location>
        <begin position="371"/>
        <end position="393"/>
    </location>
</feature>
<evidence type="ECO:0000256" key="5">
    <source>
        <dbReference type="ARBA" id="ARBA00022989"/>
    </source>
</evidence>
<feature type="transmembrane region" description="Helical" evidence="7">
    <location>
        <begin position="95"/>
        <end position="113"/>
    </location>
</feature>
<dbReference type="Pfam" id="PF01733">
    <property type="entry name" value="Nucleoside_tran"/>
    <property type="match status" value="1"/>
</dbReference>
<gene>
    <name evidence="8" type="ORF">BWQ96_07224</name>
</gene>
<feature type="transmembrane region" description="Helical" evidence="7">
    <location>
        <begin position="152"/>
        <end position="171"/>
    </location>
</feature>
<feature type="transmembrane region" description="Helical" evidence="7">
    <location>
        <begin position="240"/>
        <end position="263"/>
    </location>
</feature>
<feature type="transmembrane region" description="Helical" evidence="7">
    <location>
        <begin position="275"/>
        <end position="296"/>
    </location>
</feature>
<accession>A0A2V3ILV2</accession>
<feature type="transmembrane region" description="Helical" evidence="7">
    <location>
        <begin position="341"/>
        <end position="359"/>
    </location>
</feature>
<evidence type="ECO:0000256" key="1">
    <source>
        <dbReference type="ARBA" id="ARBA00004141"/>
    </source>
</evidence>
<dbReference type="InterPro" id="IPR002259">
    <property type="entry name" value="Eqnu_transpt"/>
</dbReference>
<organism evidence="8 9">
    <name type="scientific">Gracilariopsis chorda</name>
    <dbReference type="NCBI Taxonomy" id="448386"/>
    <lineage>
        <taxon>Eukaryota</taxon>
        <taxon>Rhodophyta</taxon>
        <taxon>Florideophyceae</taxon>
        <taxon>Rhodymeniophycidae</taxon>
        <taxon>Gracilariales</taxon>
        <taxon>Gracilariaceae</taxon>
        <taxon>Gracilariopsis</taxon>
    </lineage>
</organism>
<reference evidence="8 9" key="1">
    <citation type="journal article" date="2018" name="Mol. Biol. Evol.">
        <title>Analysis of the draft genome of the red seaweed Gracilariopsis chorda provides insights into genome size evolution in Rhodophyta.</title>
        <authorList>
            <person name="Lee J."/>
            <person name="Yang E.C."/>
            <person name="Graf L."/>
            <person name="Yang J.H."/>
            <person name="Qiu H."/>
            <person name="Zel Zion U."/>
            <person name="Chan C.X."/>
            <person name="Stephens T.G."/>
            <person name="Weber A.P.M."/>
            <person name="Boo G.H."/>
            <person name="Boo S.M."/>
            <person name="Kim K.M."/>
            <person name="Shin Y."/>
            <person name="Jung M."/>
            <person name="Lee S.J."/>
            <person name="Yim H.S."/>
            <person name="Lee J.H."/>
            <person name="Bhattacharya D."/>
            <person name="Yoon H.S."/>
        </authorList>
    </citation>
    <scope>NUCLEOTIDE SEQUENCE [LARGE SCALE GENOMIC DNA]</scope>
    <source>
        <strain evidence="8 9">SKKU-2015</strain>
        <tissue evidence="8">Whole body</tissue>
    </source>
</reference>
<dbReference type="Proteomes" id="UP000247409">
    <property type="component" value="Unassembled WGS sequence"/>
</dbReference>
<evidence type="ECO:0000256" key="2">
    <source>
        <dbReference type="ARBA" id="ARBA00007965"/>
    </source>
</evidence>
<feature type="transmembrane region" description="Helical" evidence="7">
    <location>
        <begin position="29"/>
        <end position="51"/>
    </location>
</feature>
<dbReference type="GO" id="GO:0005886">
    <property type="term" value="C:plasma membrane"/>
    <property type="evidence" value="ECO:0007669"/>
    <property type="project" value="TreeGrafter"/>
</dbReference>
<evidence type="ECO:0000256" key="3">
    <source>
        <dbReference type="ARBA" id="ARBA00022448"/>
    </source>
</evidence>
<feature type="transmembrane region" description="Helical" evidence="7">
    <location>
        <begin position="308"/>
        <end position="329"/>
    </location>
</feature>
<dbReference type="InterPro" id="IPR036259">
    <property type="entry name" value="MFS_trans_sf"/>
</dbReference>
<comment type="subcellular location">
    <subcellularLocation>
        <location evidence="1">Membrane</location>
        <topology evidence="1">Multi-pass membrane protein</topology>
    </subcellularLocation>
</comment>
<feature type="transmembrane region" description="Helical" evidence="7">
    <location>
        <begin position="183"/>
        <end position="206"/>
    </location>
</feature>
<feature type="transmembrane region" description="Helical" evidence="7">
    <location>
        <begin position="63"/>
        <end position="83"/>
    </location>
</feature>
<dbReference type="PANTHER" id="PTHR10332">
    <property type="entry name" value="EQUILIBRATIVE NUCLEOSIDE TRANSPORTER"/>
    <property type="match status" value="1"/>
</dbReference>
<comment type="caution">
    <text evidence="8">The sequence shown here is derived from an EMBL/GenBank/DDBJ whole genome shotgun (WGS) entry which is preliminary data.</text>
</comment>
<evidence type="ECO:0000256" key="4">
    <source>
        <dbReference type="ARBA" id="ARBA00022692"/>
    </source>
</evidence>
<keyword evidence="6 7" id="KW-0472">Membrane</keyword>
<dbReference type="EMBL" id="NBIV01000140">
    <property type="protein sequence ID" value="PXF43027.1"/>
    <property type="molecule type" value="Genomic_DNA"/>
</dbReference>
<keyword evidence="4 7" id="KW-0812">Transmembrane</keyword>
<dbReference type="SUPFAM" id="SSF103473">
    <property type="entry name" value="MFS general substrate transporter"/>
    <property type="match status" value="1"/>
</dbReference>
<dbReference type="AlphaFoldDB" id="A0A2V3ILV2"/>
<keyword evidence="9" id="KW-1185">Reference proteome</keyword>
<keyword evidence="3" id="KW-0813">Transport</keyword>
<sequence>MEEEDSSEQRVPLYAKSESQDEQYSPKQLSATFFLLGLGTLLPWNALLSSLDFYTSLHKDAPVAQYITNSYSGPLMISGLLSLTSYMSFETIQSILICFGLLSVVTLAVPCIADSLAATAIATVLIGLVGGLLQSVLYGLVNYFPGGTVTSAFNSGAGAASVLIVSLRIVTRLATGDGDDVEALLPGFRVFFAVCTFLCIACLVSFHRLTRRPEYAAVPRYSNVHLAAAYDTLHDIAKPAACLLFCFQGTMLLFPGIFTRIPVQLDKTHLGSIRTWFPLIVVALFALGDTTGRAFFSSALVLRYPQSLLIFSIARVAVLPIHILQWIGVISLNTTSAFGTVFFHGFINGFIMNMAFVSAPDHTSEEMRENAGRLMFAMLICGLFLGSASGWILDEVLKSFSLY</sequence>
<keyword evidence="5 7" id="KW-1133">Transmembrane helix</keyword>
<evidence type="ECO:0000256" key="6">
    <source>
        <dbReference type="ARBA" id="ARBA00023136"/>
    </source>
</evidence>
<dbReference type="PANTHER" id="PTHR10332:SF10">
    <property type="entry name" value="EQUILIBRATIVE NUCLEOSIDE TRANSPORTER 4"/>
    <property type="match status" value="1"/>
</dbReference>
<dbReference type="GO" id="GO:0005337">
    <property type="term" value="F:nucleoside transmembrane transporter activity"/>
    <property type="evidence" value="ECO:0007669"/>
    <property type="project" value="InterPro"/>
</dbReference>